<keyword evidence="3" id="KW-1185">Reference proteome</keyword>
<protein>
    <recommendedName>
        <fullName evidence="4">Terminase small subunit</fullName>
    </recommendedName>
</protein>
<accession>A0ABX5QI03</accession>
<sequence>MARPKAPCGTYAAYRRHLREKSPVCDACRDAKRANSRERSNSAEVRREKQVAREAEKAPVVVEPVPTTPEGHVSRLETLREMLEQSRSVVAALTTTDPTRAYLALREQREILREISEIQGNGQSTKGVTLEDQLAAARAEREQREAARAAGA</sequence>
<evidence type="ECO:0008006" key="4">
    <source>
        <dbReference type="Google" id="ProtNLM"/>
    </source>
</evidence>
<organism evidence="2 3">
    <name type="scientific">Leucobacter muris</name>
    <dbReference type="NCBI Taxonomy" id="1935379"/>
    <lineage>
        <taxon>Bacteria</taxon>
        <taxon>Bacillati</taxon>
        <taxon>Actinomycetota</taxon>
        <taxon>Actinomycetes</taxon>
        <taxon>Micrococcales</taxon>
        <taxon>Microbacteriaceae</taxon>
        <taxon>Leucobacter</taxon>
    </lineage>
</organism>
<gene>
    <name evidence="2" type="ORF">Leucomu_13095</name>
</gene>
<proteinExistence type="predicted"/>
<dbReference type="EMBL" id="CP035037">
    <property type="protein sequence ID" value="QAB18722.1"/>
    <property type="molecule type" value="Genomic_DNA"/>
</dbReference>
<evidence type="ECO:0000313" key="3">
    <source>
        <dbReference type="Proteomes" id="UP000285768"/>
    </source>
</evidence>
<dbReference type="Proteomes" id="UP000285768">
    <property type="component" value="Chromosome"/>
</dbReference>
<feature type="compositionally biased region" description="Basic and acidic residues" evidence="1">
    <location>
        <begin position="30"/>
        <end position="57"/>
    </location>
</feature>
<feature type="region of interest" description="Disordered" evidence="1">
    <location>
        <begin position="30"/>
        <end position="59"/>
    </location>
</feature>
<name>A0ABX5QI03_9MICO</name>
<evidence type="ECO:0000256" key="1">
    <source>
        <dbReference type="SAM" id="MobiDB-lite"/>
    </source>
</evidence>
<dbReference type="RefSeq" id="WP_128387495.1">
    <property type="nucleotide sequence ID" value="NZ_CP035037.1"/>
</dbReference>
<reference evidence="2 3" key="1">
    <citation type="submission" date="2019-01" db="EMBL/GenBank/DDBJ databases">
        <title>Leucobacter muris sp. nov. isolated from the nose of a laboratory mouse.</title>
        <authorList>
            <person name="Benga L."/>
            <person name="Sproeer C."/>
            <person name="Schumann P."/>
            <person name="Verbarg S."/>
            <person name="Bunk B."/>
            <person name="Engelhardt E."/>
            <person name="Benten P.M."/>
            <person name="Sager M."/>
        </authorList>
    </citation>
    <scope>NUCLEOTIDE SEQUENCE [LARGE SCALE GENOMIC DNA]</scope>
    <source>
        <strain evidence="2 3">DSM 101948</strain>
    </source>
</reference>
<evidence type="ECO:0000313" key="2">
    <source>
        <dbReference type="EMBL" id="QAB18722.1"/>
    </source>
</evidence>